<keyword evidence="2" id="KW-1185">Reference proteome</keyword>
<protein>
    <submittedName>
        <fullName evidence="1">RidA family protein</fullName>
    </submittedName>
</protein>
<dbReference type="CDD" id="cd02199">
    <property type="entry name" value="YjgF_YER057c_UK114_like_1"/>
    <property type="match status" value="1"/>
</dbReference>
<evidence type="ECO:0000313" key="2">
    <source>
        <dbReference type="Proteomes" id="UP001501414"/>
    </source>
</evidence>
<accession>A0ABN1Y1I3</accession>
<dbReference type="InterPro" id="IPR035959">
    <property type="entry name" value="RutC-like_sf"/>
</dbReference>
<dbReference type="SUPFAM" id="SSF55298">
    <property type="entry name" value="YjgF-like"/>
    <property type="match status" value="1"/>
</dbReference>
<reference evidence="1 2" key="1">
    <citation type="journal article" date="2019" name="Int. J. Syst. Evol. Microbiol.">
        <title>The Global Catalogue of Microorganisms (GCM) 10K type strain sequencing project: providing services to taxonomists for standard genome sequencing and annotation.</title>
        <authorList>
            <consortium name="The Broad Institute Genomics Platform"/>
            <consortium name="The Broad Institute Genome Sequencing Center for Infectious Disease"/>
            <person name="Wu L."/>
            <person name="Ma J."/>
        </authorList>
    </citation>
    <scope>NUCLEOTIDE SEQUENCE [LARGE SCALE GENOMIC DNA]</scope>
    <source>
        <strain evidence="1 2">JCM 11896</strain>
    </source>
</reference>
<dbReference type="PANTHER" id="PTHR43760:SF1">
    <property type="entry name" value="ENDORIBONUCLEASE L-PSP_CHORISMATE MUTASE-LIKE DOMAIN-CONTAINING PROTEIN"/>
    <property type="match status" value="1"/>
</dbReference>
<dbReference type="RefSeq" id="WP_344025732.1">
    <property type="nucleotide sequence ID" value="NZ_BAAAJK010000030.1"/>
</dbReference>
<dbReference type="Pfam" id="PF01042">
    <property type="entry name" value="Ribonuc_L-PSP"/>
    <property type="match status" value="1"/>
</dbReference>
<dbReference type="EMBL" id="BAAAJK010000030">
    <property type="protein sequence ID" value="GAA1395427.1"/>
    <property type="molecule type" value="Genomic_DNA"/>
</dbReference>
<proteinExistence type="predicted"/>
<comment type="caution">
    <text evidence="1">The sequence shown here is derived from an EMBL/GenBank/DDBJ whole genome shotgun (WGS) entry which is preliminary data.</text>
</comment>
<dbReference type="PANTHER" id="PTHR43760">
    <property type="entry name" value="ENDORIBONUCLEASE-RELATED"/>
    <property type="match status" value="1"/>
</dbReference>
<dbReference type="Gene3D" id="3.30.1330.40">
    <property type="entry name" value="RutC-like"/>
    <property type="match status" value="1"/>
</dbReference>
<dbReference type="InterPro" id="IPR006175">
    <property type="entry name" value="YjgF/YER057c/UK114"/>
</dbReference>
<gene>
    <name evidence="1" type="ORF">GCM10009613_45070</name>
</gene>
<evidence type="ECO:0000313" key="1">
    <source>
        <dbReference type="EMBL" id="GAA1395427.1"/>
    </source>
</evidence>
<dbReference type="InterPro" id="IPR013813">
    <property type="entry name" value="Endoribo_LPSP/chorism_mut-like"/>
</dbReference>
<name>A0ABN1Y1I3_9PSEU</name>
<organism evidence="1 2">
    <name type="scientific">Pseudonocardia kongjuensis</name>
    <dbReference type="NCBI Taxonomy" id="102227"/>
    <lineage>
        <taxon>Bacteria</taxon>
        <taxon>Bacillati</taxon>
        <taxon>Actinomycetota</taxon>
        <taxon>Actinomycetes</taxon>
        <taxon>Pseudonocardiales</taxon>
        <taxon>Pseudonocardiaceae</taxon>
        <taxon>Pseudonocardia</taxon>
    </lineage>
</organism>
<sequence length="142" mass="14139">MSEQRGPAPQGRYLPALVAGGLVHSAGMTPRRDGRLVVTGRIGDGVDPGTATAAAGLAAGNALTACEIAAGGADRIDRPVRMTVWIACAGPHAGLSAIADGASDVLAERFGADRLPVRAAVGVAALPGDAPVEVELTLSLRP</sequence>
<dbReference type="Proteomes" id="UP001501414">
    <property type="component" value="Unassembled WGS sequence"/>
</dbReference>